<dbReference type="Gene3D" id="3.15.10.30">
    <property type="entry name" value="Haemolymph juvenile hormone binding protein"/>
    <property type="match status" value="1"/>
</dbReference>
<dbReference type="SMART" id="SM00700">
    <property type="entry name" value="JHBP"/>
    <property type="match status" value="1"/>
</dbReference>
<dbReference type="Pfam" id="PF06585">
    <property type="entry name" value="JHBP"/>
    <property type="match status" value="1"/>
</dbReference>
<protein>
    <submittedName>
        <fullName evidence="1">Juvenile hormone binding protein</fullName>
    </submittedName>
</protein>
<keyword evidence="2" id="KW-1185">Reference proteome</keyword>
<dbReference type="OrthoDB" id="7219269at2759"/>
<dbReference type="EMBL" id="AGBW02008861">
    <property type="protein sequence ID" value="OWR52356.1"/>
    <property type="molecule type" value="Genomic_DNA"/>
</dbReference>
<sequence>MVYLSVSLLLFFFASAFSGGADLLTPCDVHDTDCLSKTTQEFLEKTSAGIPNYNIKRLDPLVIPKLEIKLSEKSEPVLHFKDLTVTGLKGQQFSGFKMDTTAKTVELQTKADLDIVGEITLEMKKKSYTGSYAAKGTALGTAKYDYAFKTDDKGVEHYEIGTETNECQTLIDPQVTYDQELIQALEKDTDLQGRKQRYYANQKDIEQRIFCEIVSHAYKTVVHNIRAAAKILPKSAFLKGV</sequence>
<dbReference type="InterPro" id="IPR038606">
    <property type="entry name" value="To_sf"/>
</dbReference>
<dbReference type="AlphaFoldDB" id="A0A212FF36"/>
<accession>A0A212FF36</accession>
<comment type="caution">
    <text evidence="1">The sequence shown here is derived from an EMBL/GenBank/DDBJ whole genome shotgun (WGS) entry which is preliminary data.</text>
</comment>
<name>A0A212FF36_DANPL</name>
<dbReference type="Proteomes" id="UP000007151">
    <property type="component" value="Unassembled WGS sequence"/>
</dbReference>
<reference evidence="1 2" key="1">
    <citation type="journal article" date="2011" name="Cell">
        <title>The monarch butterfly genome yields insights into long-distance migration.</title>
        <authorList>
            <person name="Zhan S."/>
            <person name="Merlin C."/>
            <person name="Boore J.L."/>
            <person name="Reppert S.M."/>
        </authorList>
    </citation>
    <scope>NUCLEOTIDE SEQUENCE [LARGE SCALE GENOMIC DNA]</scope>
    <source>
        <strain evidence="1">F-2</strain>
    </source>
</reference>
<evidence type="ECO:0000313" key="1">
    <source>
        <dbReference type="EMBL" id="OWR52356.1"/>
    </source>
</evidence>
<gene>
    <name evidence="1" type="ORF">KGM_209220</name>
</gene>
<evidence type="ECO:0000313" key="2">
    <source>
        <dbReference type="Proteomes" id="UP000007151"/>
    </source>
</evidence>
<proteinExistence type="predicted"/>
<dbReference type="eggNOG" id="ENOG502TM48">
    <property type="taxonomic scope" value="Eukaryota"/>
</dbReference>
<dbReference type="InterPro" id="IPR010562">
    <property type="entry name" value="Haemolymph_juvenile_hormone-bd"/>
</dbReference>
<organism evidence="1 2">
    <name type="scientific">Danaus plexippus plexippus</name>
    <dbReference type="NCBI Taxonomy" id="278856"/>
    <lineage>
        <taxon>Eukaryota</taxon>
        <taxon>Metazoa</taxon>
        <taxon>Ecdysozoa</taxon>
        <taxon>Arthropoda</taxon>
        <taxon>Hexapoda</taxon>
        <taxon>Insecta</taxon>
        <taxon>Pterygota</taxon>
        <taxon>Neoptera</taxon>
        <taxon>Endopterygota</taxon>
        <taxon>Lepidoptera</taxon>
        <taxon>Glossata</taxon>
        <taxon>Ditrysia</taxon>
        <taxon>Papilionoidea</taxon>
        <taxon>Nymphalidae</taxon>
        <taxon>Danainae</taxon>
        <taxon>Danaini</taxon>
        <taxon>Danaina</taxon>
        <taxon>Danaus</taxon>
        <taxon>Danaus</taxon>
    </lineage>
</organism>
<dbReference type="KEGG" id="dpl:KGM_209220"/>
<dbReference type="PANTHER" id="PTHR11008:SF41">
    <property type="entry name" value="RE70318P"/>
    <property type="match status" value="1"/>
</dbReference>
<dbReference type="PANTHER" id="PTHR11008">
    <property type="entry name" value="PROTEIN TAKEOUT-LIKE PROTEIN"/>
    <property type="match status" value="1"/>
</dbReference>
<dbReference type="GO" id="GO:0005615">
    <property type="term" value="C:extracellular space"/>
    <property type="evidence" value="ECO:0007669"/>
    <property type="project" value="TreeGrafter"/>
</dbReference>